<proteinExistence type="predicted"/>
<gene>
    <name evidence="1" type="ORF">HFQ381_LOCUS25820</name>
</gene>
<evidence type="ECO:0000313" key="1">
    <source>
        <dbReference type="EMBL" id="CAF4475860.1"/>
    </source>
</evidence>
<sequence length="124" mass="13694">MATCTVKFLSDHIVAHMNEFDCIIDSGSPFSSGLFITVMGIPIITLNSIQEDKRIFFDIGATLSYLSEDLRIGTSTGDMNHFDPTLGSFTANVYKIDVALSRTVETLTFGSLPYSMRMPLWLNG</sequence>
<reference evidence="1" key="1">
    <citation type="submission" date="2021-02" db="EMBL/GenBank/DDBJ databases">
        <authorList>
            <person name="Nowell W R."/>
        </authorList>
    </citation>
    <scope>NUCLEOTIDE SEQUENCE</scope>
</reference>
<organism evidence="1 2">
    <name type="scientific">Rotaria socialis</name>
    <dbReference type="NCBI Taxonomy" id="392032"/>
    <lineage>
        <taxon>Eukaryota</taxon>
        <taxon>Metazoa</taxon>
        <taxon>Spiralia</taxon>
        <taxon>Gnathifera</taxon>
        <taxon>Rotifera</taxon>
        <taxon>Eurotatoria</taxon>
        <taxon>Bdelloidea</taxon>
        <taxon>Philodinida</taxon>
        <taxon>Philodinidae</taxon>
        <taxon>Rotaria</taxon>
    </lineage>
</organism>
<dbReference type="Proteomes" id="UP000663851">
    <property type="component" value="Unassembled WGS sequence"/>
</dbReference>
<dbReference type="EMBL" id="CAJOBO010002968">
    <property type="protein sequence ID" value="CAF4475860.1"/>
    <property type="molecule type" value="Genomic_DNA"/>
</dbReference>
<comment type="caution">
    <text evidence="1">The sequence shown here is derived from an EMBL/GenBank/DDBJ whole genome shotgun (WGS) entry which is preliminary data.</text>
</comment>
<accession>A0A820TZA3</accession>
<evidence type="ECO:0000313" key="2">
    <source>
        <dbReference type="Proteomes" id="UP000663851"/>
    </source>
</evidence>
<protein>
    <submittedName>
        <fullName evidence="1">Uncharacterized protein</fullName>
    </submittedName>
</protein>
<dbReference type="AlphaFoldDB" id="A0A820TZA3"/>
<name>A0A820TZA3_9BILA</name>